<accession>A0A382ZRR1</accession>
<dbReference type="InterPro" id="IPR001857">
    <property type="entry name" value="Ribosomal_bL19"/>
</dbReference>
<dbReference type="AlphaFoldDB" id="A0A382ZRR1"/>
<dbReference type="Pfam" id="PF01245">
    <property type="entry name" value="Ribosomal_L19"/>
    <property type="match status" value="1"/>
</dbReference>
<proteinExistence type="inferred from homology"/>
<dbReference type="GO" id="GO:0003735">
    <property type="term" value="F:structural constituent of ribosome"/>
    <property type="evidence" value="ECO:0007669"/>
    <property type="project" value="InterPro"/>
</dbReference>
<dbReference type="GO" id="GO:0006412">
    <property type="term" value="P:translation"/>
    <property type="evidence" value="ECO:0007669"/>
    <property type="project" value="InterPro"/>
</dbReference>
<dbReference type="SUPFAM" id="SSF50104">
    <property type="entry name" value="Translation proteins SH3-like domain"/>
    <property type="match status" value="1"/>
</dbReference>
<gene>
    <name evidence="4" type="ORF">METZ01_LOCUS451071</name>
</gene>
<evidence type="ECO:0000256" key="1">
    <source>
        <dbReference type="ARBA" id="ARBA00005781"/>
    </source>
</evidence>
<dbReference type="PROSITE" id="PS01015">
    <property type="entry name" value="RIBOSOMAL_L19"/>
    <property type="match status" value="1"/>
</dbReference>
<feature type="non-terminal residue" evidence="4">
    <location>
        <position position="122"/>
    </location>
</feature>
<dbReference type="FunFam" id="2.30.30.790:FF:000001">
    <property type="entry name" value="50S ribosomal protein L19"/>
    <property type="match status" value="1"/>
</dbReference>
<comment type="similarity">
    <text evidence="1">Belongs to the bacterial ribosomal protein bL19 family.</text>
</comment>
<dbReference type="InterPro" id="IPR008991">
    <property type="entry name" value="Translation_prot_SH3-like_sf"/>
</dbReference>
<dbReference type="GO" id="GO:0022625">
    <property type="term" value="C:cytosolic large ribosomal subunit"/>
    <property type="evidence" value="ECO:0007669"/>
    <property type="project" value="TreeGrafter"/>
</dbReference>
<sequence length="122" mass="13729">VRASKPHKLGVPVSNNKYIDQVEKEQLRKDIPEFSQGDTVVVQVRVVEGSRERLQPFEGIVIAIKKRGLGSSFIVRKVSNGVGVERTFQTHSPIIGSIKVKRRGDVRQAKLYYMRELKGKAS</sequence>
<evidence type="ECO:0000256" key="3">
    <source>
        <dbReference type="ARBA" id="ARBA00023274"/>
    </source>
</evidence>
<name>A0A382ZRR1_9ZZZZ</name>
<dbReference type="Gene3D" id="2.30.30.790">
    <property type="match status" value="1"/>
</dbReference>
<dbReference type="InterPro" id="IPR018257">
    <property type="entry name" value="Ribosomal_bL19_CS"/>
</dbReference>
<dbReference type="InterPro" id="IPR038657">
    <property type="entry name" value="Ribosomal_bL19_sf"/>
</dbReference>
<dbReference type="PANTHER" id="PTHR15680">
    <property type="entry name" value="RIBOSOMAL PROTEIN L19"/>
    <property type="match status" value="1"/>
</dbReference>
<dbReference type="PIRSF" id="PIRSF002191">
    <property type="entry name" value="Ribosomal_L19"/>
    <property type="match status" value="1"/>
</dbReference>
<evidence type="ECO:0000256" key="2">
    <source>
        <dbReference type="ARBA" id="ARBA00022980"/>
    </source>
</evidence>
<keyword evidence="3" id="KW-0687">Ribonucleoprotein</keyword>
<dbReference type="PANTHER" id="PTHR15680:SF9">
    <property type="entry name" value="LARGE RIBOSOMAL SUBUNIT PROTEIN BL19M"/>
    <property type="match status" value="1"/>
</dbReference>
<dbReference type="NCBIfam" id="TIGR01024">
    <property type="entry name" value="rplS_bact"/>
    <property type="match status" value="1"/>
</dbReference>
<organism evidence="4">
    <name type="scientific">marine metagenome</name>
    <dbReference type="NCBI Taxonomy" id="408172"/>
    <lineage>
        <taxon>unclassified sequences</taxon>
        <taxon>metagenomes</taxon>
        <taxon>ecological metagenomes</taxon>
    </lineage>
</organism>
<evidence type="ECO:0000313" key="4">
    <source>
        <dbReference type="EMBL" id="SVD98217.1"/>
    </source>
</evidence>
<dbReference type="PRINTS" id="PR00061">
    <property type="entry name" value="RIBOSOMALL19"/>
</dbReference>
<feature type="non-terminal residue" evidence="4">
    <location>
        <position position="1"/>
    </location>
</feature>
<dbReference type="HAMAP" id="MF_00402">
    <property type="entry name" value="Ribosomal_bL19"/>
    <property type="match status" value="1"/>
</dbReference>
<protein>
    <recommendedName>
        <fullName evidence="5">50S ribosomal protein L19</fullName>
    </recommendedName>
</protein>
<keyword evidence="2" id="KW-0689">Ribosomal protein</keyword>
<reference evidence="4" key="1">
    <citation type="submission" date="2018-05" db="EMBL/GenBank/DDBJ databases">
        <authorList>
            <person name="Lanie J.A."/>
            <person name="Ng W.-L."/>
            <person name="Kazmierczak K.M."/>
            <person name="Andrzejewski T.M."/>
            <person name="Davidsen T.M."/>
            <person name="Wayne K.J."/>
            <person name="Tettelin H."/>
            <person name="Glass J.I."/>
            <person name="Rusch D."/>
            <person name="Podicherti R."/>
            <person name="Tsui H.-C.T."/>
            <person name="Winkler M.E."/>
        </authorList>
    </citation>
    <scope>NUCLEOTIDE SEQUENCE</scope>
</reference>
<evidence type="ECO:0008006" key="5">
    <source>
        <dbReference type="Google" id="ProtNLM"/>
    </source>
</evidence>
<dbReference type="EMBL" id="UINC01186138">
    <property type="protein sequence ID" value="SVD98217.1"/>
    <property type="molecule type" value="Genomic_DNA"/>
</dbReference>